<feature type="region of interest" description="Disordered" evidence="1">
    <location>
        <begin position="56"/>
        <end position="83"/>
    </location>
</feature>
<organism evidence="3">
    <name type="scientific">Cladocopium goreaui</name>
    <dbReference type="NCBI Taxonomy" id="2562237"/>
    <lineage>
        <taxon>Eukaryota</taxon>
        <taxon>Sar</taxon>
        <taxon>Alveolata</taxon>
        <taxon>Dinophyceae</taxon>
        <taxon>Suessiales</taxon>
        <taxon>Symbiodiniaceae</taxon>
        <taxon>Cladocopium</taxon>
    </lineage>
</organism>
<dbReference type="OrthoDB" id="435583at2759"/>
<keyword evidence="5" id="KW-1185">Reference proteome</keyword>
<feature type="compositionally biased region" description="Polar residues" evidence="1">
    <location>
        <begin position="59"/>
        <end position="70"/>
    </location>
</feature>
<protein>
    <submittedName>
        <fullName evidence="3">Uncharacterized protein</fullName>
    </submittedName>
</protein>
<dbReference type="EMBL" id="CAMXCT030003857">
    <property type="protein sequence ID" value="CAL4793895.1"/>
    <property type="molecule type" value="Genomic_DNA"/>
</dbReference>
<evidence type="ECO:0000313" key="4">
    <source>
        <dbReference type="EMBL" id="CAL1159958.1"/>
    </source>
</evidence>
<name>A0A9P1GB93_9DINO</name>
<sequence length="158" mass="16733">MNAMTPFSLAILLPCFHSTFASQAMSAMKISSSGDALQEHLAQNIHEAQSLLADDSHYDQPSSFGPNSGNFGPGIPGSANMGPVMASPQAAQMGAQGKVDFDLTAFQMSLPLDAGIRLESDDGVWFSSKAKSRDDKNYDTNSVLSIPLKIYDKITGSG</sequence>
<evidence type="ECO:0000313" key="5">
    <source>
        <dbReference type="Proteomes" id="UP001152797"/>
    </source>
</evidence>
<feature type="signal peptide" evidence="2">
    <location>
        <begin position="1"/>
        <end position="21"/>
    </location>
</feature>
<dbReference type="EMBL" id="CAMXCT010003857">
    <property type="protein sequence ID" value="CAI4006583.1"/>
    <property type="molecule type" value="Genomic_DNA"/>
</dbReference>
<reference evidence="4" key="2">
    <citation type="submission" date="2024-04" db="EMBL/GenBank/DDBJ databases">
        <authorList>
            <person name="Chen Y."/>
            <person name="Shah S."/>
            <person name="Dougan E. K."/>
            <person name="Thang M."/>
            <person name="Chan C."/>
        </authorList>
    </citation>
    <scope>NUCLEOTIDE SEQUENCE [LARGE SCALE GENOMIC DNA]</scope>
</reference>
<evidence type="ECO:0000256" key="1">
    <source>
        <dbReference type="SAM" id="MobiDB-lite"/>
    </source>
</evidence>
<reference evidence="3" key="1">
    <citation type="submission" date="2022-10" db="EMBL/GenBank/DDBJ databases">
        <authorList>
            <person name="Chen Y."/>
            <person name="Dougan E. K."/>
            <person name="Chan C."/>
            <person name="Rhodes N."/>
            <person name="Thang M."/>
        </authorList>
    </citation>
    <scope>NUCLEOTIDE SEQUENCE</scope>
</reference>
<evidence type="ECO:0000313" key="3">
    <source>
        <dbReference type="EMBL" id="CAI4006583.1"/>
    </source>
</evidence>
<keyword evidence="2" id="KW-0732">Signal</keyword>
<dbReference type="Proteomes" id="UP001152797">
    <property type="component" value="Unassembled WGS sequence"/>
</dbReference>
<feature type="chain" id="PRO_5043272734" evidence="2">
    <location>
        <begin position="22"/>
        <end position="158"/>
    </location>
</feature>
<dbReference type="EMBL" id="CAMXCT020003857">
    <property type="protein sequence ID" value="CAL1159958.1"/>
    <property type="molecule type" value="Genomic_DNA"/>
</dbReference>
<proteinExistence type="predicted"/>
<evidence type="ECO:0000256" key="2">
    <source>
        <dbReference type="SAM" id="SignalP"/>
    </source>
</evidence>
<dbReference type="AlphaFoldDB" id="A0A9P1GB93"/>
<gene>
    <name evidence="3" type="ORF">C1SCF055_LOCUS32214</name>
</gene>
<comment type="caution">
    <text evidence="3">The sequence shown here is derived from an EMBL/GenBank/DDBJ whole genome shotgun (WGS) entry which is preliminary data.</text>
</comment>
<accession>A0A9P1GB93</accession>